<dbReference type="PROSITE" id="PS50172">
    <property type="entry name" value="BRCT"/>
    <property type="match status" value="5"/>
</dbReference>
<sequence length="1292" mass="144752">MGQKIYFLPLSDKGKEQLTEAEAHLRNAKLQWTEISCDEINSKSCLRQYIDKSIFIVSPLAGDTYNRLVENGAKIYGVGAIISSLQLQVALPRKQKDFSKGCLSSLALRGMNICFTNIPKPNREKLQAQVTRMAGNICSTMTQDVNVLVVGEVCSKKYIVASELGIKTVTPDFITDIWNLSVDHIRPVVPDSDLYKDLLKNHACPIFHGCVVSVTNIDSQSRAEISKLVVANGGGYNGTLDRNQVTHLVAGGPGGKKLKHAHSWGIETVTLDWIDDSLARGFAQDTQQTKYKFNEESFAEQPSQIETTSRGIVNETEIDEKTDMFDLDKFAAKDHDIEEDAFNRVSAFISGFPARGKKKLKELIQKGGGMVFDSLTPSITHMIVARQSLENNEDLAFWRAMTSGRPIAIDLFWVINTIKNGERENPDGYKVLNMEGTVNEGDETLRIEARSFNGDIPKNPENGDFEQSTFGTLEVTESQAVQSTLHNSHIRSPRKSTFINHNTSTRETTREAPNHSTRKSNIPLPIERETYEEPSLVTIRILPGGEDHPMRKVFGVEDFWARKNCTLVANYDRNEKVDYAVSFLLVRGDLDDWEGSFESCFYFEGLENTEDIESVEERENTRVYWCCSPRLFSGAGFCTAKYQENEKKMVRQAVEAGGGAFSASMDRNVTHVIAPDWNGPKQLKAISSGLSCVTLDWILACLEQSLSDSALTWHSVPMDDFAPAGQKPKPALPKPIPSSSKKRKADRYGSVMVESPCVANANQRTPHIASRPNLTEMAKLVETPKNMRDPTLPSTSECKRILKQAVKDSDVDRCKRDGIGIYSKSAIRDRERRALEPKTPKAQNVPIPKLVFDNSDKGIFDGYSLYIHESITSQRNRNLVEKVEGMGAVITYAFDGSQNITHCVIADDMAQGEALDEIIKLTDEYSICLVKFSWLLHALSTNRVPAVDKFQNIKRAKEPLFPILKNELNPNSVRKSVTPSGRRGRHKRTRSRLDIEEDDQRCFSGSDDDSAHKIKRVDSPHDEIEELSSGDFNDRTVDLKSPDRLDRIANQQHRVIFSLVSKATQETLKKMIEEINGSSVSTATSYDQKATMLIFEKDPIRNEKISAAIVSGIPCCHVSYVKNSYHQNDKKWLDPLDYPHEVNISENTDAKAMRSKSESRDVVRAIMQWYERLQINPEQKYDLSALLPVDHLFSFSRILAAGGATIIGRSIMWTDIEEHIDDISHILAPRENDALINPENLALCLNKSIAVASGDVISKAIIKNLSDRQDGVFEATSFLPSYDAARKKKFNL</sequence>
<evidence type="ECO:0000313" key="5">
    <source>
        <dbReference type="Proteomes" id="UP001158576"/>
    </source>
</evidence>
<reference evidence="4 5" key="1">
    <citation type="submission" date="2021-04" db="EMBL/GenBank/DDBJ databases">
        <authorList>
            <person name="Bliznina A."/>
        </authorList>
    </citation>
    <scope>NUCLEOTIDE SEQUENCE [LARGE SCALE GENOMIC DNA]</scope>
</reference>
<dbReference type="InterPro" id="IPR036420">
    <property type="entry name" value="BRCT_dom_sf"/>
</dbReference>
<feature type="region of interest" description="Disordered" evidence="2">
    <location>
        <begin position="971"/>
        <end position="994"/>
    </location>
</feature>
<evidence type="ECO:0000256" key="1">
    <source>
        <dbReference type="ARBA" id="ARBA00022737"/>
    </source>
</evidence>
<dbReference type="EMBL" id="OU015569">
    <property type="protein sequence ID" value="CAG5095017.1"/>
    <property type="molecule type" value="Genomic_DNA"/>
</dbReference>
<dbReference type="SMART" id="SM00292">
    <property type="entry name" value="BRCT"/>
    <property type="match status" value="6"/>
</dbReference>
<dbReference type="Gene3D" id="3.40.50.10190">
    <property type="entry name" value="BRCT domain"/>
    <property type="match status" value="7"/>
</dbReference>
<accession>A0ABN7SDE8</accession>
<dbReference type="SUPFAM" id="SSF52113">
    <property type="entry name" value="BRCT domain"/>
    <property type="match status" value="6"/>
</dbReference>
<keyword evidence="1" id="KW-0677">Repeat</keyword>
<feature type="domain" description="BRCT" evidence="3">
    <location>
        <begin position="202"/>
        <end position="291"/>
    </location>
</feature>
<dbReference type="PANTHER" id="PTHR13561:SF20">
    <property type="entry name" value="DNA TOPOISOMERASE 2-BINDING PROTEIN 1"/>
    <property type="match status" value="1"/>
</dbReference>
<dbReference type="Proteomes" id="UP001158576">
    <property type="component" value="Chromosome XSR"/>
</dbReference>
<feature type="domain" description="BRCT" evidence="3">
    <location>
        <begin position="855"/>
        <end position="952"/>
    </location>
</feature>
<organism evidence="4 5">
    <name type="scientific">Oikopleura dioica</name>
    <name type="common">Tunicate</name>
    <dbReference type="NCBI Taxonomy" id="34765"/>
    <lineage>
        <taxon>Eukaryota</taxon>
        <taxon>Metazoa</taxon>
        <taxon>Chordata</taxon>
        <taxon>Tunicata</taxon>
        <taxon>Appendicularia</taxon>
        <taxon>Copelata</taxon>
        <taxon>Oikopleuridae</taxon>
        <taxon>Oikopleura</taxon>
    </lineage>
</organism>
<dbReference type="InterPro" id="IPR001357">
    <property type="entry name" value="BRCT_dom"/>
</dbReference>
<dbReference type="InterPro" id="IPR059215">
    <property type="entry name" value="BRCT2_TopBP1-like"/>
</dbReference>
<protein>
    <submittedName>
        <fullName evidence="4">Oidioi.mRNA.OKI2018_I69.XSR.g13991.t1.cds</fullName>
    </submittedName>
</protein>
<keyword evidence="5" id="KW-1185">Reference proteome</keyword>
<dbReference type="CDD" id="cd17744">
    <property type="entry name" value="BRCT_MDC1_rpt1"/>
    <property type="match status" value="1"/>
</dbReference>
<gene>
    <name evidence="4" type="ORF">OKIOD_LOCUS5549</name>
</gene>
<evidence type="ECO:0000313" key="4">
    <source>
        <dbReference type="EMBL" id="CAG5095017.1"/>
    </source>
</evidence>
<evidence type="ECO:0000259" key="3">
    <source>
        <dbReference type="PROSITE" id="PS50172"/>
    </source>
</evidence>
<feature type="region of interest" description="Disordered" evidence="2">
    <location>
        <begin position="722"/>
        <end position="747"/>
    </location>
</feature>
<feature type="domain" description="BRCT" evidence="3">
    <location>
        <begin position="627"/>
        <end position="704"/>
    </location>
</feature>
<feature type="domain" description="BRCT" evidence="3">
    <location>
        <begin position="337"/>
        <end position="431"/>
    </location>
</feature>
<name>A0ABN7SDE8_OIKDI</name>
<evidence type="ECO:0000256" key="2">
    <source>
        <dbReference type="SAM" id="MobiDB-lite"/>
    </source>
</evidence>
<dbReference type="PANTHER" id="PTHR13561">
    <property type="entry name" value="DNA REPLICATION REGULATOR DPB11-RELATED"/>
    <property type="match status" value="1"/>
</dbReference>
<feature type="domain" description="BRCT" evidence="3">
    <location>
        <begin position="103"/>
        <end position="176"/>
    </location>
</feature>
<dbReference type="Pfam" id="PF12738">
    <property type="entry name" value="PTCB-BRCT"/>
    <property type="match status" value="3"/>
</dbReference>
<dbReference type="CDD" id="cd17731">
    <property type="entry name" value="BRCT_TopBP1_rpt2_like"/>
    <property type="match status" value="2"/>
</dbReference>
<proteinExistence type="predicted"/>